<accession>A0A0E9PKX6</accession>
<dbReference type="AlphaFoldDB" id="A0A0E9PKX6"/>
<reference evidence="1" key="2">
    <citation type="journal article" date="2015" name="Fish Shellfish Immunol.">
        <title>Early steps in the European eel (Anguilla anguilla)-Vibrio vulnificus interaction in the gills: Role of the RtxA13 toxin.</title>
        <authorList>
            <person name="Callol A."/>
            <person name="Pajuelo D."/>
            <person name="Ebbesson L."/>
            <person name="Teles M."/>
            <person name="MacKenzie S."/>
            <person name="Amaro C."/>
        </authorList>
    </citation>
    <scope>NUCLEOTIDE SEQUENCE</scope>
</reference>
<dbReference type="EMBL" id="GBXM01103635">
    <property type="protein sequence ID" value="JAH04942.1"/>
    <property type="molecule type" value="Transcribed_RNA"/>
</dbReference>
<evidence type="ECO:0000313" key="1">
    <source>
        <dbReference type="EMBL" id="JAH04942.1"/>
    </source>
</evidence>
<organism evidence="1">
    <name type="scientific">Anguilla anguilla</name>
    <name type="common">European freshwater eel</name>
    <name type="synonym">Muraena anguilla</name>
    <dbReference type="NCBI Taxonomy" id="7936"/>
    <lineage>
        <taxon>Eukaryota</taxon>
        <taxon>Metazoa</taxon>
        <taxon>Chordata</taxon>
        <taxon>Craniata</taxon>
        <taxon>Vertebrata</taxon>
        <taxon>Euteleostomi</taxon>
        <taxon>Actinopterygii</taxon>
        <taxon>Neopterygii</taxon>
        <taxon>Teleostei</taxon>
        <taxon>Anguilliformes</taxon>
        <taxon>Anguillidae</taxon>
        <taxon>Anguilla</taxon>
    </lineage>
</organism>
<sequence>MEVLLRLKPLSRHDEQQETINPRPLLRNWSLRDSTAVQIS</sequence>
<proteinExistence type="predicted"/>
<protein>
    <submittedName>
        <fullName evidence="1">Uncharacterized protein</fullName>
    </submittedName>
</protein>
<name>A0A0E9PKX6_ANGAN</name>
<reference evidence="1" key="1">
    <citation type="submission" date="2014-11" db="EMBL/GenBank/DDBJ databases">
        <authorList>
            <person name="Amaro Gonzalez C."/>
        </authorList>
    </citation>
    <scope>NUCLEOTIDE SEQUENCE</scope>
</reference>